<dbReference type="AlphaFoldDB" id="A0A1H5ML86"/>
<evidence type="ECO:0000313" key="3">
    <source>
        <dbReference type="Proteomes" id="UP000199220"/>
    </source>
</evidence>
<dbReference type="SUPFAM" id="SSF52821">
    <property type="entry name" value="Rhodanese/Cell cycle control phosphatase"/>
    <property type="match status" value="1"/>
</dbReference>
<dbReference type="SMART" id="SM00450">
    <property type="entry name" value="RHOD"/>
    <property type="match status" value="1"/>
</dbReference>
<gene>
    <name evidence="2" type="ORF">SAMN04488554_3463</name>
</gene>
<dbReference type="STRING" id="648782.SAMN04488554_3463"/>
<proteinExistence type="predicted"/>
<name>A0A1H5ML86_9MICO</name>
<evidence type="ECO:0000313" key="2">
    <source>
        <dbReference type="EMBL" id="SEE89890.1"/>
    </source>
</evidence>
<dbReference type="InterPro" id="IPR044240">
    <property type="entry name" value="STR4-like"/>
</dbReference>
<sequence>MTYAGDLTPTDAWQFLIDHSDAALVDVRTRAEWSFVGVPNTRPIDRPTALVEWNTFPDGARNARFIDQLTEAGYEPGDGKPLVFICRSGQRSIAAAEAATAAGFGPAYNVTDGFEGPTDTEGHRGFKGWRADGLPWVQS</sequence>
<dbReference type="OrthoDB" id="9815890at2"/>
<organism evidence="2 3">
    <name type="scientific">Ruania alba</name>
    <dbReference type="NCBI Taxonomy" id="648782"/>
    <lineage>
        <taxon>Bacteria</taxon>
        <taxon>Bacillati</taxon>
        <taxon>Actinomycetota</taxon>
        <taxon>Actinomycetes</taxon>
        <taxon>Micrococcales</taxon>
        <taxon>Ruaniaceae</taxon>
        <taxon>Ruania</taxon>
    </lineage>
</organism>
<feature type="domain" description="Rhodanese" evidence="1">
    <location>
        <begin position="18"/>
        <end position="138"/>
    </location>
</feature>
<dbReference type="EMBL" id="FNTX01000002">
    <property type="protein sequence ID" value="SEE89890.1"/>
    <property type="molecule type" value="Genomic_DNA"/>
</dbReference>
<reference evidence="3" key="1">
    <citation type="submission" date="2016-10" db="EMBL/GenBank/DDBJ databases">
        <authorList>
            <person name="Varghese N."/>
            <person name="Submissions S."/>
        </authorList>
    </citation>
    <scope>NUCLEOTIDE SEQUENCE [LARGE SCALE GENOMIC DNA]</scope>
    <source>
        <strain evidence="3">DSM 21368</strain>
    </source>
</reference>
<dbReference type="RefSeq" id="WP_089774248.1">
    <property type="nucleotide sequence ID" value="NZ_FNTX01000002.1"/>
</dbReference>
<keyword evidence="3" id="KW-1185">Reference proteome</keyword>
<dbReference type="PANTHER" id="PTHR47377:SF1">
    <property type="entry name" value="RHODANESE-LIKE DOMAIN-CONTAINING PROTEIN 4, CHLOROPLASTIC"/>
    <property type="match status" value="1"/>
</dbReference>
<protein>
    <submittedName>
        <fullName evidence="2">Rhodanese-related sulfurtransferase</fullName>
    </submittedName>
</protein>
<dbReference type="InterPro" id="IPR001763">
    <property type="entry name" value="Rhodanese-like_dom"/>
</dbReference>
<keyword evidence="2" id="KW-0808">Transferase</keyword>
<dbReference type="Gene3D" id="3.40.250.10">
    <property type="entry name" value="Rhodanese-like domain"/>
    <property type="match status" value="1"/>
</dbReference>
<dbReference type="Proteomes" id="UP000199220">
    <property type="component" value="Unassembled WGS sequence"/>
</dbReference>
<evidence type="ECO:0000259" key="1">
    <source>
        <dbReference type="PROSITE" id="PS50206"/>
    </source>
</evidence>
<accession>A0A1H5ML86</accession>
<dbReference type="GO" id="GO:0016740">
    <property type="term" value="F:transferase activity"/>
    <property type="evidence" value="ECO:0007669"/>
    <property type="project" value="UniProtKB-KW"/>
</dbReference>
<dbReference type="PANTHER" id="PTHR47377">
    <property type="entry name" value="RHODANESE-LIKE DOMAIN-CONTAINING PROTEIN 4, CHLOROPLASTIC"/>
    <property type="match status" value="1"/>
</dbReference>
<dbReference type="PROSITE" id="PS50206">
    <property type="entry name" value="RHODANESE_3"/>
    <property type="match status" value="1"/>
</dbReference>
<dbReference type="Pfam" id="PF00581">
    <property type="entry name" value="Rhodanese"/>
    <property type="match status" value="1"/>
</dbReference>
<dbReference type="InterPro" id="IPR036873">
    <property type="entry name" value="Rhodanese-like_dom_sf"/>
</dbReference>